<evidence type="ECO:0000259" key="2">
    <source>
        <dbReference type="PROSITE" id="PS50041"/>
    </source>
</evidence>
<dbReference type="Gene3D" id="3.10.100.10">
    <property type="entry name" value="Mannose-Binding Protein A, subunit A"/>
    <property type="match status" value="2"/>
</dbReference>
<comment type="caution">
    <text evidence="3">The sequence shown here is derived from an EMBL/GenBank/DDBJ whole genome shotgun (WGS) entry which is preliminary data.</text>
</comment>
<dbReference type="InterPro" id="IPR018378">
    <property type="entry name" value="C-type_lectin_CS"/>
</dbReference>
<dbReference type="InterPro" id="IPR016187">
    <property type="entry name" value="CTDL_fold"/>
</dbReference>
<dbReference type="OrthoDB" id="6369810at2759"/>
<dbReference type="EMBL" id="JAHKSW010000011">
    <property type="protein sequence ID" value="KAG7326161.1"/>
    <property type="molecule type" value="Genomic_DNA"/>
</dbReference>
<dbReference type="PANTHER" id="PTHR45784">
    <property type="entry name" value="C-TYPE LECTIN DOMAIN FAMILY 20 MEMBER A-RELATED"/>
    <property type="match status" value="1"/>
</dbReference>
<dbReference type="AlphaFoldDB" id="A0A9D3NP96"/>
<dbReference type="SMART" id="SM00034">
    <property type="entry name" value="CLECT"/>
    <property type="match status" value="2"/>
</dbReference>
<dbReference type="SUPFAM" id="SSF56436">
    <property type="entry name" value="C-type lectin-like"/>
    <property type="match status" value="2"/>
</dbReference>
<evidence type="ECO:0000313" key="4">
    <source>
        <dbReference type="Proteomes" id="UP000824219"/>
    </source>
</evidence>
<keyword evidence="4" id="KW-1185">Reference proteome</keyword>
<feature type="domain" description="C-type lectin" evidence="2">
    <location>
        <begin position="25"/>
        <end position="135"/>
    </location>
</feature>
<dbReference type="InterPro" id="IPR001304">
    <property type="entry name" value="C-type_lectin-like"/>
</dbReference>
<dbReference type="InterPro" id="IPR016186">
    <property type="entry name" value="C-type_lectin-like/link_sf"/>
</dbReference>
<name>A0A9D3NP96_9TELE</name>
<protein>
    <recommendedName>
        <fullName evidence="2">C-type lectin domain-containing protein</fullName>
    </recommendedName>
</protein>
<sequence>MDPKIFILLVFTGVVPFVLSVSRRYYLFQEGKTWNDAQSYCKANYIDLAVISSDEDKIQFQNQAQKLNFRSSAWIGMYDDVNSWRWSLRNEPRGNMYKWVSGQPNNNYGNQKCGVMVAGGWDDRGCAEKYPFVCFNENKTGNARYIYNSLTLTWYDAQCYCRQYHTDLASTRDETEYSIIPGVASPSSFYTWFGLYRDSWKWVDQTNFSTISWMPGSPDNALKNENCGYLSNNQAADAQCSELKPFFCYAVVTSKKQIMRMKIRANQDVSAFMTAILEKIEQKLKDYGMAENIRMKWRVIR</sequence>
<evidence type="ECO:0000256" key="1">
    <source>
        <dbReference type="ARBA" id="ARBA00023157"/>
    </source>
</evidence>
<gene>
    <name evidence="3" type="ORF">KOW79_009562</name>
</gene>
<dbReference type="Pfam" id="PF00059">
    <property type="entry name" value="Lectin_C"/>
    <property type="match status" value="2"/>
</dbReference>
<accession>A0A9D3NP96</accession>
<dbReference type="PROSITE" id="PS00615">
    <property type="entry name" value="C_TYPE_LECTIN_1"/>
    <property type="match status" value="1"/>
</dbReference>
<organism evidence="3 4">
    <name type="scientific">Hemibagrus wyckioides</name>
    <dbReference type="NCBI Taxonomy" id="337641"/>
    <lineage>
        <taxon>Eukaryota</taxon>
        <taxon>Metazoa</taxon>
        <taxon>Chordata</taxon>
        <taxon>Craniata</taxon>
        <taxon>Vertebrata</taxon>
        <taxon>Euteleostomi</taxon>
        <taxon>Actinopterygii</taxon>
        <taxon>Neopterygii</taxon>
        <taxon>Teleostei</taxon>
        <taxon>Ostariophysi</taxon>
        <taxon>Siluriformes</taxon>
        <taxon>Bagridae</taxon>
        <taxon>Hemibagrus</taxon>
    </lineage>
</organism>
<proteinExistence type="predicted"/>
<evidence type="ECO:0000313" key="3">
    <source>
        <dbReference type="EMBL" id="KAG7326161.1"/>
    </source>
</evidence>
<dbReference type="Proteomes" id="UP000824219">
    <property type="component" value="Linkage Group LG11"/>
</dbReference>
<reference evidence="3 4" key="1">
    <citation type="submission" date="2021-06" db="EMBL/GenBank/DDBJ databases">
        <title>Chromosome-level genome assembly of the red-tail catfish (Hemibagrus wyckioides).</title>
        <authorList>
            <person name="Shao F."/>
        </authorList>
    </citation>
    <scope>NUCLEOTIDE SEQUENCE [LARGE SCALE GENOMIC DNA]</scope>
    <source>
        <strain evidence="3">EC202008001</strain>
        <tissue evidence="3">Blood</tissue>
    </source>
</reference>
<dbReference type="PROSITE" id="PS50041">
    <property type="entry name" value="C_TYPE_LECTIN_2"/>
    <property type="match status" value="2"/>
</dbReference>
<feature type="domain" description="C-type lectin" evidence="2">
    <location>
        <begin position="140"/>
        <end position="249"/>
    </location>
</feature>
<keyword evidence="1" id="KW-1015">Disulfide bond</keyword>
<dbReference type="PANTHER" id="PTHR45784:SF3">
    <property type="entry name" value="C-TYPE LECTIN DOMAIN FAMILY 4 MEMBER K-LIKE-RELATED"/>
    <property type="match status" value="1"/>
</dbReference>